<evidence type="ECO:0000313" key="3">
    <source>
        <dbReference type="EMBL" id="AJG98877.1"/>
    </source>
</evidence>
<dbReference type="NCBIfam" id="TIGR01451">
    <property type="entry name" value="B_ant_repeat"/>
    <property type="match status" value="1"/>
</dbReference>
<organism evidence="3 4">
    <name type="scientific">Clostridium beijerinckii</name>
    <name type="common">Clostridium MP</name>
    <dbReference type="NCBI Taxonomy" id="1520"/>
    <lineage>
        <taxon>Bacteria</taxon>
        <taxon>Bacillati</taxon>
        <taxon>Bacillota</taxon>
        <taxon>Clostridia</taxon>
        <taxon>Eubacteriales</taxon>
        <taxon>Clostridiaceae</taxon>
        <taxon>Clostridium</taxon>
    </lineage>
</organism>
<name>A0A0B5QLK2_CLOBE</name>
<dbReference type="InterPro" id="IPR047589">
    <property type="entry name" value="DUF11_rpt"/>
</dbReference>
<dbReference type="Pfam" id="PF02368">
    <property type="entry name" value="Big_2"/>
    <property type="match status" value="2"/>
</dbReference>
<dbReference type="InterPro" id="IPR008964">
    <property type="entry name" value="Invasin/intimin_cell_adhesion"/>
</dbReference>
<feature type="domain" description="BIG2" evidence="2">
    <location>
        <begin position="274"/>
        <end position="348"/>
    </location>
</feature>
<feature type="chain" id="PRO_5002105855" description="BIG2 domain-containing protein" evidence="1">
    <location>
        <begin position="31"/>
        <end position="490"/>
    </location>
</feature>
<dbReference type="STRING" id="1520.LF65_02291"/>
<dbReference type="Pfam" id="PF01345">
    <property type="entry name" value="DUF11"/>
    <property type="match status" value="1"/>
</dbReference>
<dbReference type="InterPro" id="IPR003343">
    <property type="entry name" value="Big_2"/>
</dbReference>
<proteinExistence type="predicted"/>
<dbReference type="RefSeq" id="WP_041896174.1">
    <property type="nucleotide sequence ID" value="NZ_CP010086.2"/>
</dbReference>
<keyword evidence="1" id="KW-0732">Signal</keyword>
<evidence type="ECO:0000313" key="4">
    <source>
        <dbReference type="Proteomes" id="UP000031866"/>
    </source>
</evidence>
<dbReference type="Gene3D" id="2.60.40.1080">
    <property type="match status" value="2"/>
</dbReference>
<feature type="domain" description="BIG2" evidence="2">
    <location>
        <begin position="191"/>
        <end position="267"/>
    </location>
</feature>
<gene>
    <name evidence="3" type="ORF">LF65_02291</name>
</gene>
<accession>A0A0B5QLK2</accession>
<evidence type="ECO:0000259" key="2">
    <source>
        <dbReference type="SMART" id="SM00635"/>
    </source>
</evidence>
<dbReference type="SMART" id="SM00635">
    <property type="entry name" value="BID_2"/>
    <property type="match status" value="2"/>
</dbReference>
<dbReference type="KEGG" id="cbei:LF65_02291"/>
<dbReference type="InterPro" id="IPR001434">
    <property type="entry name" value="OmcB-like_DUF11"/>
</dbReference>
<protein>
    <recommendedName>
        <fullName evidence="2">BIG2 domain-containing protein</fullName>
    </recommendedName>
</protein>
<reference evidence="4" key="1">
    <citation type="submission" date="2014-12" db="EMBL/GenBank/DDBJ databases">
        <title>Genome sequence of Clostridium beijerinckii strain 59B.</title>
        <authorList>
            <person name="Little G.T."/>
            <person name="Minton N.P."/>
        </authorList>
    </citation>
    <scope>NUCLEOTIDE SEQUENCE [LARGE SCALE GENOMIC DNA]</scope>
    <source>
        <strain evidence="4">59B</strain>
    </source>
</reference>
<dbReference type="Gene3D" id="2.60.40.1170">
    <property type="entry name" value="Mu homology domain, subdomain B"/>
    <property type="match status" value="1"/>
</dbReference>
<dbReference type="Proteomes" id="UP000031866">
    <property type="component" value="Chromosome"/>
</dbReference>
<feature type="signal peptide" evidence="1">
    <location>
        <begin position="1"/>
        <end position="30"/>
    </location>
</feature>
<sequence length="490" mass="51939">MKNYFKRYLCLLIFSISLIIGILGSNSAKAEDISNKYINAVPVMTSNTSPSGVASGDNYYNATAPYKAFDGVVRYGSPGDYHAWGTNNTTGKLCYEFPQKKVISAYALDYNTNSLTERAKQWTFEGWDGAKWIVLDSRTVTDWKTTDRRIFEINNNIPYIKYQLNITSNNGCVSGTVNLSVDELELLEKLNNSSISLNVSSMNLAIGQSQQLTAITDPNGIGVAWTSSDESIAKYDIVTGKVIAVGEGVCTITATTTDGSNLSASCTVNVTNPIVPTITLNKTSDSLVIEQTDNLVATTTPAGVQVTWKSSDESVATVDSTGKVTALKEGQAVITATTADGLTATCAVTVTPKTAEPTNPDPDPTDSEDIVNIAHAKGDNTNNAGGDVTIIFHGAADTTLSVVKTADVKEVWVGDNFTYTIVVTNTGTKTAKAVIVNDPAPTHIDFVVNGITTTQGKIDPSSTSKNIIVNVGDIAPGATVTIKVPATVIL</sequence>
<dbReference type="OrthoDB" id="2171190at2"/>
<dbReference type="AlphaFoldDB" id="A0A0B5QLK2"/>
<dbReference type="SUPFAM" id="SSF49373">
    <property type="entry name" value="Invasin/intimin cell-adhesion fragments"/>
    <property type="match status" value="2"/>
</dbReference>
<evidence type="ECO:0000256" key="1">
    <source>
        <dbReference type="SAM" id="SignalP"/>
    </source>
</evidence>
<dbReference type="EMBL" id="CP010086">
    <property type="protein sequence ID" value="AJG98877.1"/>
    <property type="molecule type" value="Genomic_DNA"/>
</dbReference>